<comment type="caution">
    <text evidence="1">The sequence shown here is derived from an EMBL/GenBank/DDBJ whole genome shotgun (WGS) entry which is preliminary data.</text>
</comment>
<evidence type="ECO:0000313" key="2">
    <source>
        <dbReference type="Proteomes" id="UP000190056"/>
    </source>
</evidence>
<dbReference type="AlphaFoldDB" id="A0A9Q5WAP5"/>
<name>A0A9Q5WAP5_9CYAN</name>
<reference evidence="1 2" key="1">
    <citation type="submission" date="2017-01" db="EMBL/GenBank/DDBJ databases">
        <authorList>
            <person name="Abreu V.A."/>
            <person name="Popin R.V."/>
            <person name="Rigonato J."/>
            <person name="Andreote A.P."/>
            <person name="Schaker P.C."/>
            <person name="Hoff-Risseti C."/>
            <person name="Alvarenga D.O."/>
            <person name="Varani A.M."/>
            <person name="Fiore M.F."/>
        </authorList>
    </citation>
    <scope>NUCLEOTIDE SEQUENCE [LARGE SCALE GENOMIC DNA]</scope>
    <source>
        <strain evidence="1 2">CENA302</strain>
    </source>
</reference>
<protein>
    <submittedName>
        <fullName evidence="1">Uncharacterized protein</fullName>
    </submittedName>
</protein>
<accession>A0A9Q5WAP5</accession>
<gene>
    <name evidence="1" type="ORF">CENA302_05025</name>
</gene>
<proteinExistence type="predicted"/>
<dbReference type="EMBL" id="MTPU01000021">
    <property type="protein sequence ID" value="OPH10586.1"/>
    <property type="molecule type" value="Genomic_DNA"/>
</dbReference>
<dbReference type="Proteomes" id="UP000190056">
    <property type="component" value="Unassembled WGS sequence"/>
</dbReference>
<sequence>MILQENNRKPLGFKVFHKVIIRVGELASWRVIALLVGGELRWWLLAWLMRGSGIGSSFIGLINSRLFNFPYSDRMAVNPVGSPVKNSRDKD</sequence>
<organism evidence="1 2">
    <name type="scientific">Cylindrospermopsis raciborskii CENA302</name>
    <dbReference type="NCBI Taxonomy" id="1170768"/>
    <lineage>
        <taxon>Bacteria</taxon>
        <taxon>Bacillati</taxon>
        <taxon>Cyanobacteriota</taxon>
        <taxon>Cyanophyceae</taxon>
        <taxon>Nostocales</taxon>
        <taxon>Aphanizomenonaceae</taxon>
        <taxon>Cylindrospermopsis</taxon>
    </lineage>
</organism>
<evidence type="ECO:0000313" key="1">
    <source>
        <dbReference type="EMBL" id="OPH10586.1"/>
    </source>
</evidence>